<dbReference type="EMBL" id="BIFS01000001">
    <property type="protein sequence ID" value="GCE19244.1"/>
    <property type="molecule type" value="Genomic_DNA"/>
</dbReference>
<dbReference type="OrthoDB" id="145044at2"/>
<feature type="transmembrane region" description="Helical" evidence="2">
    <location>
        <begin position="98"/>
        <end position="119"/>
    </location>
</feature>
<dbReference type="InterPro" id="IPR025403">
    <property type="entry name" value="TgpA-like_C"/>
</dbReference>
<protein>
    <recommendedName>
        <fullName evidence="3">Protein-glutamine gamma-glutamyltransferase-like C-terminal domain-containing protein</fullName>
    </recommendedName>
</protein>
<proteinExistence type="predicted"/>
<dbReference type="RefSeq" id="WP_126551108.1">
    <property type="nucleotide sequence ID" value="NZ_BIFS01000001.1"/>
</dbReference>
<feature type="compositionally biased region" description="Basic and acidic residues" evidence="1">
    <location>
        <begin position="378"/>
        <end position="391"/>
    </location>
</feature>
<dbReference type="Proteomes" id="UP000287188">
    <property type="component" value="Unassembled WGS sequence"/>
</dbReference>
<evidence type="ECO:0000259" key="3">
    <source>
        <dbReference type="Pfam" id="PF13559"/>
    </source>
</evidence>
<evidence type="ECO:0000313" key="4">
    <source>
        <dbReference type="EMBL" id="GCE19244.1"/>
    </source>
</evidence>
<reference evidence="5" key="1">
    <citation type="submission" date="2018-12" db="EMBL/GenBank/DDBJ databases">
        <title>Tengunoibacter tsumagoiensis gen. nov., sp. nov., Dictyobacter kobayashii sp. nov., D. alpinus sp. nov., and D. joshuensis sp. nov. and description of Dictyobacteraceae fam. nov. within the order Ktedonobacterales isolated from Tengu-no-mugimeshi.</title>
        <authorList>
            <person name="Wang C.M."/>
            <person name="Zheng Y."/>
            <person name="Sakai Y."/>
            <person name="Toyoda A."/>
            <person name="Minakuchi Y."/>
            <person name="Abe K."/>
            <person name="Yokota A."/>
            <person name="Yabe S."/>
        </authorList>
    </citation>
    <scope>NUCLEOTIDE SEQUENCE [LARGE SCALE GENOMIC DNA]</scope>
    <source>
        <strain evidence="5">Uno11</strain>
    </source>
</reference>
<comment type="caution">
    <text evidence="4">The sequence shown here is derived from an EMBL/GenBank/DDBJ whole genome shotgun (WGS) entry which is preliminary data.</text>
</comment>
<keyword evidence="2" id="KW-0812">Transmembrane</keyword>
<keyword evidence="5" id="KW-1185">Reference proteome</keyword>
<accession>A0A402AJK4</accession>
<feature type="transmembrane region" description="Helical" evidence="2">
    <location>
        <begin position="333"/>
        <end position="354"/>
    </location>
</feature>
<feature type="transmembrane region" description="Helical" evidence="2">
    <location>
        <begin position="229"/>
        <end position="250"/>
    </location>
</feature>
<feature type="transmembrane region" description="Helical" evidence="2">
    <location>
        <begin position="193"/>
        <end position="209"/>
    </location>
</feature>
<feature type="region of interest" description="Disordered" evidence="1">
    <location>
        <begin position="378"/>
        <end position="398"/>
    </location>
</feature>
<keyword evidence="2" id="KW-0472">Membrane</keyword>
<feature type="transmembrane region" description="Helical" evidence="2">
    <location>
        <begin position="27"/>
        <end position="50"/>
    </location>
</feature>
<gene>
    <name evidence="4" type="ORF">KDK_30440</name>
</gene>
<evidence type="ECO:0000313" key="5">
    <source>
        <dbReference type="Proteomes" id="UP000287188"/>
    </source>
</evidence>
<feature type="transmembrane region" description="Helical" evidence="2">
    <location>
        <begin position="125"/>
        <end position="142"/>
    </location>
</feature>
<feature type="transmembrane region" description="Helical" evidence="2">
    <location>
        <begin position="154"/>
        <end position="173"/>
    </location>
</feature>
<keyword evidence="2" id="KW-1133">Transmembrane helix</keyword>
<feature type="region of interest" description="Disordered" evidence="1">
    <location>
        <begin position="499"/>
        <end position="521"/>
    </location>
</feature>
<name>A0A402AJK4_9CHLR</name>
<feature type="domain" description="Protein-glutamine gamma-glutamyltransferase-like C-terminal" evidence="3">
    <location>
        <begin position="409"/>
        <end position="484"/>
    </location>
</feature>
<organism evidence="4 5">
    <name type="scientific">Dictyobacter kobayashii</name>
    <dbReference type="NCBI Taxonomy" id="2014872"/>
    <lineage>
        <taxon>Bacteria</taxon>
        <taxon>Bacillati</taxon>
        <taxon>Chloroflexota</taxon>
        <taxon>Ktedonobacteria</taxon>
        <taxon>Ktedonobacterales</taxon>
        <taxon>Dictyobacteraceae</taxon>
        <taxon>Dictyobacter</taxon>
    </lineage>
</organism>
<dbReference type="AlphaFoldDB" id="A0A402AJK4"/>
<feature type="transmembrane region" description="Helical" evidence="2">
    <location>
        <begin position="262"/>
        <end position="288"/>
    </location>
</feature>
<dbReference type="Pfam" id="PF13559">
    <property type="entry name" value="DUF4129"/>
    <property type="match status" value="1"/>
</dbReference>
<feature type="transmembrane region" description="Helical" evidence="2">
    <location>
        <begin position="56"/>
        <end position="77"/>
    </location>
</feature>
<evidence type="ECO:0000256" key="2">
    <source>
        <dbReference type="SAM" id="Phobius"/>
    </source>
</evidence>
<sequence>MSLSRPSATEGTQPSVPARVASNWIEFFAVPIASALMEAQPIYLVLQLFFTRLTLSINYLDVGSITLLLLLFHWWAIWGYYRRERRGEQLDFQVGMHVTWFDVLGIALGLLILALSRYYALGDTLTVIMIIILTGWAWKRGVDRARAGFSEDQLILFFKLGLGAIMVVLLFSLLGDIGSTYSLNDELLRDLPIFFLSGFVALSFTRIGAARREQAKHPQAAIQEGTNRWVVALTITWFVLIALCVVLEILPNDVLIMLLSPLWSLIGWLAQLLLLVINWIIYGFFFLLNWLLSGFPHLLGGALTPQQAAKQTSSAHNILTNKHQPPASPTTMLILRLLVIAIAVAILITIVLVVRNKQKNTPENTLLEEEEVREGLDMQQIRKERRQERRRQLSGTKLAPLEPDSVRVRYRSFLQSMAEKGGDFAHRNNETPGEYQKRLLLLAEHKLPANTAETPSDPAILNEFTHAYARERYGGQKPLDEQQSYLRQWVPHLLQRLATHLNPPPQPTQKRPYQPSRWGED</sequence>
<evidence type="ECO:0000256" key="1">
    <source>
        <dbReference type="SAM" id="MobiDB-lite"/>
    </source>
</evidence>